<keyword evidence="3" id="KW-1185">Reference proteome</keyword>
<comment type="caution">
    <text evidence="2">The sequence shown here is derived from an EMBL/GenBank/DDBJ whole genome shotgun (WGS) entry which is preliminary data.</text>
</comment>
<protein>
    <submittedName>
        <fullName evidence="2">ATP-binding protein PhnN</fullName>
        <ecNumber evidence="2">2.7.4.8</ecNumber>
    </submittedName>
</protein>
<keyword evidence="2" id="KW-0067">ATP-binding</keyword>
<dbReference type="InterPro" id="IPR027417">
    <property type="entry name" value="P-loop_NTPase"/>
</dbReference>
<gene>
    <name evidence="2" type="ORF">JCM19235_3640</name>
</gene>
<dbReference type="GO" id="GO:0005524">
    <property type="term" value="F:ATP binding"/>
    <property type="evidence" value="ECO:0007669"/>
    <property type="project" value="UniProtKB-KW"/>
</dbReference>
<evidence type="ECO:0000313" key="3">
    <source>
        <dbReference type="Proteomes" id="UP000029228"/>
    </source>
</evidence>
<dbReference type="SUPFAM" id="SSF52540">
    <property type="entry name" value="P-loop containing nucleoside triphosphate hydrolases"/>
    <property type="match status" value="1"/>
</dbReference>
<evidence type="ECO:0000313" key="2">
    <source>
        <dbReference type="EMBL" id="GAL20638.1"/>
    </source>
</evidence>
<dbReference type="AlphaFoldDB" id="A0A090S1G0"/>
<dbReference type="EC" id="2.7.4.8" evidence="2"/>
<reference evidence="2 3" key="2">
    <citation type="submission" date="2014-09" db="EMBL/GenBank/DDBJ databases">
        <authorList>
            <consortium name="NBRP consortium"/>
            <person name="Sawabe T."/>
            <person name="Meirelles P."/>
            <person name="Nakanishi M."/>
            <person name="Sayaka M."/>
            <person name="Hattori M."/>
            <person name="Ohkuma M."/>
        </authorList>
    </citation>
    <scope>NUCLEOTIDE SEQUENCE [LARGE SCALE GENOMIC DNA]</scope>
    <source>
        <strain evidence="3">JCM19235</strain>
    </source>
</reference>
<keyword evidence="2" id="KW-0547">Nucleotide-binding</keyword>
<reference evidence="2 3" key="1">
    <citation type="submission" date="2014-09" db="EMBL/GenBank/DDBJ databases">
        <title>Vibrio maritimus JCM 19235. (C45) whole genome shotgun sequence.</title>
        <authorList>
            <person name="Sawabe T."/>
            <person name="Meirelles P."/>
            <person name="Nakanishi M."/>
            <person name="Sayaka M."/>
            <person name="Hattori M."/>
            <person name="Ohkuma M."/>
        </authorList>
    </citation>
    <scope>NUCLEOTIDE SEQUENCE [LARGE SCALE GENOMIC DNA]</scope>
    <source>
        <strain evidence="3">JCM19235</strain>
    </source>
</reference>
<feature type="region of interest" description="Disordered" evidence="1">
    <location>
        <begin position="1"/>
        <end position="25"/>
    </location>
</feature>
<dbReference type="GO" id="GO:0004385">
    <property type="term" value="F:GMP kinase activity"/>
    <property type="evidence" value="ECO:0007669"/>
    <property type="project" value="UniProtKB-EC"/>
</dbReference>
<accession>A0A090S1G0</accession>
<sequence>MIDVLNLEASSDASFSSTPSSMSKATNTKGKLYYIVGPSGAGKDTLIDAIRAEFPEDIIVAHRYITRPFGLVEKTISLSAKPSTSLDRPKGCLR</sequence>
<dbReference type="Proteomes" id="UP000029228">
    <property type="component" value="Unassembled WGS sequence"/>
</dbReference>
<feature type="compositionally biased region" description="Low complexity" evidence="1">
    <location>
        <begin position="10"/>
        <end position="23"/>
    </location>
</feature>
<proteinExistence type="predicted"/>
<dbReference type="STRING" id="990268.JCM19235_3640"/>
<name>A0A090S1G0_9VIBR</name>
<evidence type="ECO:0000256" key="1">
    <source>
        <dbReference type="SAM" id="MobiDB-lite"/>
    </source>
</evidence>
<dbReference type="Gene3D" id="3.40.50.300">
    <property type="entry name" value="P-loop containing nucleotide triphosphate hydrolases"/>
    <property type="match status" value="1"/>
</dbReference>
<dbReference type="EMBL" id="BBMR01000006">
    <property type="protein sequence ID" value="GAL20638.1"/>
    <property type="molecule type" value="Genomic_DNA"/>
</dbReference>
<organism evidence="2 3">
    <name type="scientific">Vibrio maritimus</name>
    <dbReference type="NCBI Taxonomy" id="990268"/>
    <lineage>
        <taxon>Bacteria</taxon>
        <taxon>Pseudomonadati</taxon>
        <taxon>Pseudomonadota</taxon>
        <taxon>Gammaproteobacteria</taxon>
        <taxon>Vibrionales</taxon>
        <taxon>Vibrionaceae</taxon>
        <taxon>Vibrio</taxon>
    </lineage>
</organism>
<keyword evidence="2" id="KW-0808">Transferase</keyword>